<dbReference type="Proteomes" id="UP000243847">
    <property type="component" value="Chromosome sequence1"/>
</dbReference>
<accession>A0A173LYE1</accession>
<gene>
    <name evidence="4" type="ORF">AUMI_114330</name>
</gene>
<dbReference type="InterPro" id="IPR002347">
    <property type="entry name" value="SDR_fam"/>
</dbReference>
<dbReference type="Gene3D" id="3.40.50.720">
    <property type="entry name" value="NAD(P)-binding Rossmann-like Domain"/>
    <property type="match status" value="1"/>
</dbReference>
<evidence type="ECO:0000313" key="4">
    <source>
        <dbReference type="EMBL" id="BAU99975.1"/>
    </source>
</evidence>
<dbReference type="EMBL" id="AP017457">
    <property type="protein sequence ID" value="BAU99975.1"/>
    <property type="molecule type" value="Genomic_DNA"/>
</dbReference>
<dbReference type="PANTHER" id="PTHR24322:SF736">
    <property type="entry name" value="RETINOL DEHYDROGENASE 10"/>
    <property type="match status" value="1"/>
</dbReference>
<dbReference type="PRINTS" id="PR00081">
    <property type="entry name" value="GDHRDH"/>
</dbReference>
<keyword evidence="2" id="KW-0560">Oxidoreductase</keyword>
<dbReference type="PROSITE" id="PS00061">
    <property type="entry name" value="ADH_SHORT"/>
    <property type="match status" value="1"/>
</dbReference>
<reference evidence="4 5" key="1">
    <citation type="journal article" date="2016" name="Genome Announc.">
        <title>Complete Genome Sequence of Aurantimicrobium minutum Type Strain KNCT, a Planktonic Ultramicrobacterium Isolated from River Water.</title>
        <authorList>
            <person name="Nakai R."/>
            <person name="Fujisawa T."/>
            <person name="Nakamura Y."/>
            <person name="Nishide H."/>
            <person name="Uchiyama I."/>
            <person name="Baba T."/>
            <person name="Toyoda A."/>
            <person name="Fujiyama A."/>
            <person name="Naganuma T."/>
            <person name="Niki H."/>
        </authorList>
    </citation>
    <scope>NUCLEOTIDE SEQUENCE [LARGE SCALE GENOMIC DNA]</scope>
    <source>
        <strain evidence="4 5">KNC</strain>
    </source>
</reference>
<evidence type="ECO:0000256" key="3">
    <source>
        <dbReference type="RuleBase" id="RU000363"/>
    </source>
</evidence>
<dbReference type="InterPro" id="IPR036291">
    <property type="entry name" value="NAD(P)-bd_dom_sf"/>
</dbReference>
<dbReference type="InterPro" id="IPR020904">
    <property type="entry name" value="Sc_DH/Rdtase_CS"/>
</dbReference>
<dbReference type="KEGG" id="amin:AUMI_114330"/>
<proteinExistence type="inferred from homology"/>
<protein>
    <submittedName>
        <fullName evidence="4">Oxidoreductase family protein</fullName>
    </submittedName>
</protein>
<dbReference type="RefSeq" id="WP_096383014.1">
    <property type="nucleotide sequence ID" value="NZ_AP017457.1"/>
</dbReference>
<evidence type="ECO:0000256" key="1">
    <source>
        <dbReference type="ARBA" id="ARBA00006484"/>
    </source>
</evidence>
<organism evidence="4 5">
    <name type="scientific">Aurantimicrobium minutum</name>
    <dbReference type="NCBI Taxonomy" id="708131"/>
    <lineage>
        <taxon>Bacteria</taxon>
        <taxon>Bacillati</taxon>
        <taxon>Actinomycetota</taxon>
        <taxon>Actinomycetes</taxon>
        <taxon>Micrococcales</taxon>
        <taxon>Microbacteriaceae</taxon>
        <taxon>Aurantimicrobium</taxon>
    </lineage>
</organism>
<dbReference type="GeneID" id="80452625"/>
<sequence>MTFNVAGSRILITGAAMGMGRLYAERAVAEGAETVILWDINKEALAETTKALRVHADNRQEIVPMLVDIGERTAIEKASANVIANHGGVDVIINNAGVVRGTYFWEHENERDTEFIMKINALAPMFITHEFLTGMMEGKRPSRIVNIASAAGTLSNPKMSVYASSKWALIGWSDSVRLELKQQHIDNVKVTTVCPSYIATGMFEGVKGPLMTPIMQPDYVVNKVWKAMLAGKPMLMLPWTVHLSKVLKGILPQRWFDAIADNIFGVYNTMDKFTGRK</sequence>
<dbReference type="SUPFAM" id="SSF51735">
    <property type="entry name" value="NAD(P)-binding Rossmann-fold domains"/>
    <property type="match status" value="1"/>
</dbReference>
<evidence type="ECO:0000313" key="5">
    <source>
        <dbReference type="Proteomes" id="UP000243847"/>
    </source>
</evidence>
<comment type="similarity">
    <text evidence="1 3">Belongs to the short-chain dehydrogenases/reductases (SDR) family.</text>
</comment>
<dbReference type="AlphaFoldDB" id="A0A173LYE1"/>
<dbReference type="PRINTS" id="PR00080">
    <property type="entry name" value="SDRFAMILY"/>
</dbReference>
<evidence type="ECO:0000256" key="2">
    <source>
        <dbReference type="ARBA" id="ARBA00023002"/>
    </source>
</evidence>
<dbReference type="OrthoDB" id="4523082at2"/>
<dbReference type="GO" id="GO:0016616">
    <property type="term" value="F:oxidoreductase activity, acting on the CH-OH group of donors, NAD or NADP as acceptor"/>
    <property type="evidence" value="ECO:0007669"/>
    <property type="project" value="TreeGrafter"/>
</dbReference>
<dbReference type="PANTHER" id="PTHR24322">
    <property type="entry name" value="PKSB"/>
    <property type="match status" value="1"/>
</dbReference>
<dbReference type="Pfam" id="PF00106">
    <property type="entry name" value="adh_short"/>
    <property type="match status" value="1"/>
</dbReference>
<name>A0A173LYE1_9MICO</name>